<organism evidence="8">
    <name type="scientific">Tanacetum cinerariifolium</name>
    <name type="common">Dalmatian daisy</name>
    <name type="synonym">Chrysanthemum cinerariifolium</name>
    <dbReference type="NCBI Taxonomy" id="118510"/>
    <lineage>
        <taxon>Eukaryota</taxon>
        <taxon>Viridiplantae</taxon>
        <taxon>Streptophyta</taxon>
        <taxon>Embryophyta</taxon>
        <taxon>Tracheophyta</taxon>
        <taxon>Spermatophyta</taxon>
        <taxon>Magnoliopsida</taxon>
        <taxon>eudicotyledons</taxon>
        <taxon>Gunneridae</taxon>
        <taxon>Pentapetalae</taxon>
        <taxon>asterids</taxon>
        <taxon>campanulids</taxon>
        <taxon>Asterales</taxon>
        <taxon>Asteraceae</taxon>
        <taxon>Asteroideae</taxon>
        <taxon>Anthemideae</taxon>
        <taxon>Anthemidinae</taxon>
        <taxon>Tanacetum</taxon>
    </lineage>
</organism>
<comment type="caution">
    <text evidence="5">Lacks conserved residue(s) required for the propagation of feature annotation.</text>
</comment>
<dbReference type="InterPro" id="IPR015500">
    <property type="entry name" value="Peptidase_S8_subtilisin-rel"/>
</dbReference>
<dbReference type="PANTHER" id="PTHR43399">
    <property type="entry name" value="SUBTILISIN-RELATED"/>
    <property type="match status" value="1"/>
</dbReference>
<dbReference type="PROSITE" id="PS51892">
    <property type="entry name" value="SUBTILASE"/>
    <property type="match status" value="1"/>
</dbReference>
<dbReference type="PRINTS" id="PR00723">
    <property type="entry name" value="SUBTILISIN"/>
</dbReference>
<dbReference type="EMBL" id="BKCJ011000703">
    <property type="protein sequence ID" value="GFC64055.1"/>
    <property type="molecule type" value="Genomic_DNA"/>
</dbReference>
<evidence type="ECO:0000256" key="6">
    <source>
        <dbReference type="SAM" id="Coils"/>
    </source>
</evidence>
<feature type="coiled-coil region" evidence="6">
    <location>
        <begin position="99"/>
        <end position="126"/>
    </location>
</feature>
<comment type="similarity">
    <text evidence="1 5">Belongs to the peptidase S8 family.</text>
</comment>
<keyword evidence="2" id="KW-0645">Protease</keyword>
<sequence length="286" mass="30906">PTGPTAEEAANAQWYLRDPQQDKTPGVGATRTYAELLKGRVPTAVVVAVIDSGIDTAHVDLKPVLWRNAREIPGNGIDDDKNGYGKTAAQIKAADKADYALYLKAKKAYEAKKAELTEQVQQTEQMTGPMTQMFTMLKTQMGVEKVDTTVMRKATAASPQLAPIYQFMKESGAADTDALLAELTNGGKELREQLNYGLNTKFNARADIVKDNPDDLTQRYYGNADVTGPDALHGTHVAGIIAAVRDNNLGIQGIAASPVRVMSVRAVPNGDERDKDVANAIRYAVD</sequence>
<feature type="non-terminal residue" evidence="8">
    <location>
        <position position="286"/>
    </location>
</feature>
<dbReference type="GO" id="GO:0004252">
    <property type="term" value="F:serine-type endopeptidase activity"/>
    <property type="evidence" value="ECO:0007669"/>
    <property type="project" value="InterPro"/>
</dbReference>
<evidence type="ECO:0000256" key="2">
    <source>
        <dbReference type="ARBA" id="ARBA00022670"/>
    </source>
</evidence>
<dbReference type="PROSITE" id="PS00137">
    <property type="entry name" value="SUBTILASE_HIS"/>
    <property type="match status" value="1"/>
</dbReference>
<dbReference type="Gene3D" id="3.40.50.200">
    <property type="entry name" value="Peptidase S8/S53 domain"/>
    <property type="match status" value="2"/>
</dbReference>
<dbReference type="Pfam" id="PF00082">
    <property type="entry name" value="Peptidase_S8"/>
    <property type="match status" value="1"/>
</dbReference>
<evidence type="ECO:0000313" key="8">
    <source>
        <dbReference type="EMBL" id="GFC64055.1"/>
    </source>
</evidence>
<evidence type="ECO:0000259" key="7">
    <source>
        <dbReference type="Pfam" id="PF00082"/>
    </source>
</evidence>
<keyword evidence="6" id="KW-0175">Coiled coil</keyword>
<protein>
    <recommendedName>
        <fullName evidence="7">Peptidase S8/S53 domain-containing protein</fullName>
    </recommendedName>
</protein>
<evidence type="ECO:0000256" key="3">
    <source>
        <dbReference type="ARBA" id="ARBA00022801"/>
    </source>
</evidence>
<dbReference type="GO" id="GO:0006508">
    <property type="term" value="P:proteolysis"/>
    <property type="evidence" value="ECO:0007669"/>
    <property type="project" value="UniProtKB-KW"/>
</dbReference>
<accession>A0A699QCF4</accession>
<evidence type="ECO:0000256" key="4">
    <source>
        <dbReference type="ARBA" id="ARBA00022825"/>
    </source>
</evidence>
<reference evidence="8" key="1">
    <citation type="journal article" date="2019" name="Sci. Rep.">
        <title>Draft genome of Tanacetum cinerariifolium, the natural source of mosquito coil.</title>
        <authorList>
            <person name="Yamashiro T."/>
            <person name="Shiraishi A."/>
            <person name="Satake H."/>
            <person name="Nakayama K."/>
        </authorList>
    </citation>
    <scope>NUCLEOTIDE SEQUENCE</scope>
</reference>
<dbReference type="AlphaFoldDB" id="A0A699QCF4"/>
<feature type="non-terminal residue" evidence="8">
    <location>
        <position position="1"/>
    </location>
</feature>
<dbReference type="InterPro" id="IPR051048">
    <property type="entry name" value="Peptidase_S8/S53_subtilisin"/>
</dbReference>
<feature type="domain" description="Peptidase S8/S53" evidence="7">
    <location>
        <begin position="44"/>
        <end position="285"/>
    </location>
</feature>
<dbReference type="PANTHER" id="PTHR43399:SF4">
    <property type="entry name" value="CELL WALL-ASSOCIATED PROTEASE"/>
    <property type="match status" value="1"/>
</dbReference>
<evidence type="ECO:0000256" key="1">
    <source>
        <dbReference type="ARBA" id="ARBA00011073"/>
    </source>
</evidence>
<dbReference type="InterPro" id="IPR022398">
    <property type="entry name" value="Peptidase_S8_His-AS"/>
</dbReference>
<dbReference type="PROSITE" id="PS00136">
    <property type="entry name" value="SUBTILASE_ASP"/>
    <property type="match status" value="1"/>
</dbReference>
<keyword evidence="4" id="KW-0720">Serine protease</keyword>
<comment type="caution">
    <text evidence="8">The sequence shown here is derived from an EMBL/GenBank/DDBJ whole genome shotgun (WGS) entry which is preliminary data.</text>
</comment>
<dbReference type="InterPro" id="IPR000209">
    <property type="entry name" value="Peptidase_S8/S53_dom"/>
</dbReference>
<dbReference type="InterPro" id="IPR036852">
    <property type="entry name" value="Peptidase_S8/S53_dom_sf"/>
</dbReference>
<keyword evidence="3" id="KW-0378">Hydrolase</keyword>
<dbReference type="InterPro" id="IPR023827">
    <property type="entry name" value="Peptidase_S8_Asp-AS"/>
</dbReference>
<dbReference type="SUPFAM" id="SSF52743">
    <property type="entry name" value="Subtilisin-like"/>
    <property type="match status" value="1"/>
</dbReference>
<name>A0A699QCF4_TANCI</name>
<evidence type="ECO:0000256" key="5">
    <source>
        <dbReference type="PROSITE-ProRule" id="PRU01240"/>
    </source>
</evidence>
<gene>
    <name evidence="8" type="ORF">Tci_836025</name>
</gene>
<proteinExistence type="inferred from homology"/>